<dbReference type="Proteomes" id="UP000018735">
    <property type="component" value="Chromosome"/>
</dbReference>
<evidence type="ECO:0000256" key="6">
    <source>
        <dbReference type="ARBA" id="ARBA00023235"/>
    </source>
</evidence>
<evidence type="ECO:0000256" key="2">
    <source>
        <dbReference type="ARBA" id="ARBA00006604"/>
    </source>
</evidence>
<dbReference type="GO" id="GO:0006096">
    <property type="term" value="P:glycolytic process"/>
    <property type="evidence" value="ECO:0007669"/>
    <property type="project" value="UniProtKB-UniRule"/>
</dbReference>
<dbReference type="eggNOG" id="COG0166">
    <property type="taxonomic scope" value="Bacteria"/>
</dbReference>
<dbReference type="GO" id="GO:0004347">
    <property type="term" value="F:glucose-6-phosphate isomerase activity"/>
    <property type="evidence" value="ECO:0007669"/>
    <property type="project" value="UniProtKB-UniRule"/>
</dbReference>
<dbReference type="PANTHER" id="PTHR11469">
    <property type="entry name" value="GLUCOSE-6-PHOSPHATE ISOMERASE"/>
    <property type="match status" value="1"/>
</dbReference>
<dbReference type="Gene3D" id="3.40.50.10490">
    <property type="entry name" value="Glucose-6-phosphate isomerase like protein, domain 1"/>
    <property type="match status" value="2"/>
</dbReference>
<comment type="pathway">
    <text evidence="1 8 9">Carbohydrate degradation; glycolysis; D-glyceraldehyde 3-phosphate and glycerone phosphate from D-glucose: step 2/4.</text>
</comment>
<dbReference type="SUPFAM" id="SSF53697">
    <property type="entry name" value="SIS domain"/>
    <property type="match status" value="1"/>
</dbReference>
<dbReference type="EMBL" id="CP006916">
    <property type="protein sequence ID" value="AHB99891.1"/>
    <property type="molecule type" value="Genomic_DNA"/>
</dbReference>
<dbReference type="CDD" id="cd05015">
    <property type="entry name" value="SIS_PGI_1"/>
    <property type="match status" value="1"/>
</dbReference>
<dbReference type="AlphaFoldDB" id="A0A0F6CLB9"/>
<name>A0A0F6CLB9_MYCGL</name>
<sequence>MIKLTFNLIKGLDYKKLDKNYQAKLDEIFSQLKNKKTPSANMLGWIDYVDQDHTKIYKSIDNKIAEWDKLKVTDVVVIGIGGSFTGIKAILDVVAYLPSEQKRQIHFIRSLSENSFLKLLEEIKDKNWGIVVISKSGTTLEPSVGFKLFREALYKQYGEQAQKRIVAITDPKKGVLHDIAVKNKYEMLPIYSDIGGRFSTITPSGLLVAGLVGADYKQLIEGAKKAKADLFASSELKKNSAYTYAALRHYLYTEMKKDVEIAITYEEQHEYLMLQHRQLFGESEGKSLNSLFPTYSVFTTDLHSMGQLYQDGKKIFFETVFSFEKANKNKLKLKNSEFNNDDQLDYLTKKSVNQLNYVACEATKQAHASAGVPIIEIDVKENSAYGFGYLYFWLCVATSVSALLLGHDPYNQPGVEDYKQRMFKLLKE</sequence>
<dbReference type="HOGENOM" id="CLU_037303_0_1_14"/>
<comment type="similarity">
    <text evidence="2 8 9">Belongs to the GPI family.</text>
</comment>
<feature type="active site" evidence="8">
    <location>
        <position position="419"/>
    </location>
</feature>
<dbReference type="InterPro" id="IPR046348">
    <property type="entry name" value="SIS_dom_sf"/>
</dbReference>
<protein>
    <recommendedName>
        <fullName evidence="8">Glucose-6-phosphate isomerase</fullName>
        <shortName evidence="8">GPI</shortName>
        <ecNumber evidence="8">5.3.1.9</ecNumber>
    </recommendedName>
    <alternativeName>
        <fullName evidence="8">Phosphoglucose isomerase</fullName>
        <shortName evidence="8">PGI</shortName>
    </alternativeName>
    <alternativeName>
        <fullName evidence="8">Phosphohexose isomerase</fullName>
        <shortName evidence="8">PHI</shortName>
    </alternativeName>
</protein>
<evidence type="ECO:0000313" key="10">
    <source>
        <dbReference type="EMBL" id="AHB99891.1"/>
    </source>
</evidence>
<dbReference type="PROSITE" id="PS51463">
    <property type="entry name" value="P_GLUCOSE_ISOMERASE_3"/>
    <property type="match status" value="1"/>
</dbReference>
<evidence type="ECO:0000256" key="3">
    <source>
        <dbReference type="ARBA" id="ARBA00022432"/>
    </source>
</evidence>
<evidence type="ECO:0000256" key="4">
    <source>
        <dbReference type="ARBA" id="ARBA00022490"/>
    </source>
</evidence>
<evidence type="ECO:0000256" key="5">
    <source>
        <dbReference type="ARBA" id="ARBA00023152"/>
    </source>
</evidence>
<evidence type="ECO:0000313" key="11">
    <source>
        <dbReference type="Proteomes" id="UP000018735"/>
    </source>
</evidence>
<evidence type="ECO:0000256" key="1">
    <source>
        <dbReference type="ARBA" id="ARBA00004926"/>
    </source>
</evidence>
<dbReference type="GO" id="GO:0097367">
    <property type="term" value="F:carbohydrate derivative binding"/>
    <property type="evidence" value="ECO:0007669"/>
    <property type="project" value="InterPro"/>
</dbReference>
<dbReference type="PROSITE" id="PS00765">
    <property type="entry name" value="P_GLUCOSE_ISOMERASE_1"/>
    <property type="match status" value="1"/>
</dbReference>
<feature type="active site" description="Proton donor" evidence="8">
    <location>
        <position position="282"/>
    </location>
</feature>
<comment type="pathway">
    <text evidence="8">Carbohydrate biosynthesis; gluconeogenesis.</text>
</comment>
<keyword evidence="6 8" id="KW-0413">Isomerase</keyword>
<proteinExistence type="inferred from homology"/>
<keyword evidence="4 8" id="KW-0963">Cytoplasm</keyword>
<dbReference type="FunFam" id="3.40.50.10490:FF:000016">
    <property type="entry name" value="Glucose-6-phosphate isomerase"/>
    <property type="match status" value="1"/>
</dbReference>
<dbReference type="InterPro" id="IPR035476">
    <property type="entry name" value="SIS_PGI_1"/>
</dbReference>
<dbReference type="GO" id="GO:0005829">
    <property type="term" value="C:cytosol"/>
    <property type="evidence" value="ECO:0007669"/>
    <property type="project" value="TreeGrafter"/>
</dbReference>
<comment type="subcellular location">
    <subcellularLocation>
        <location evidence="8">Cytoplasm</location>
    </subcellularLocation>
</comment>
<dbReference type="UniPathway" id="UPA00138"/>
<dbReference type="GO" id="GO:0048029">
    <property type="term" value="F:monosaccharide binding"/>
    <property type="evidence" value="ECO:0007669"/>
    <property type="project" value="TreeGrafter"/>
</dbReference>
<gene>
    <name evidence="8 10" type="primary">pgi</name>
    <name evidence="10" type="ORF">GCW_03575</name>
</gene>
<dbReference type="GO" id="GO:0051156">
    <property type="term" value="P:glucose 6-phosphate metabolic process"/>
    <property type="evidence" value="ECO:0007669"/>
    <property type="project" value="TreeGrafter"/>
</dbReference>
<keyword evidence="5 8" id="KW-0324">Glycolysis</keyword>
<accession>A0A0F6CLB9</accession>
<keyword evidence="3 8" id="KW-0312">Gluconeogenesis</keyword>
<dbReference type="EC" id="5.3.1.9" evidence="8"/>
<evidence type="ECO:0000256" key="8">
    <source>
        <dbReference type="HAMAP-Rule" id="MF_00473"/>
    </source>
</evidence>
<evidence type="ECO:0000256" key="9">
    <source>
        <dbReference type="RuleBase" id="RU000612"/>
    </source>
</evidence>
<dbReference type="RefSeq" id="WP_011883408.1">
    <property type="nucleotide sequence ID" value="NC_023030.2"/>
</dbReference>
<organism evidence="10 11">
    <name type="scientific">Mycoplasmoides gallisepticum S6</name>
    <dbReference type="NCBI Taxonomy" id="1006581"/>
    <lineage>
        <taxon>Bacteria</taxon>
        <taxon>Bacillati</taxon>
        <taxon>Mycoplasmatota</taxon>
        <taxon>Mycoplasmoidales</taxon>
        <taxon>Mycoplasmoidaceae</taxon>
        <taxon>Mycoplasmoides</taxon>
    </lineage>
</organism>
<dbReference type="GO" id="GO:0006094">
    <property type="term" value="P:gluconeogenesis"/>
    <property type="evidence" value="ECO:0007669"/>
    <property type="project" value="UniProtKB-UniRule"/>
</dbReference>
<dbReference type="UniPathway" id="UPA00109">
    <property type="reaction ID" value="UER00181"/>
</dbReference>
<comment type="function">
    <text evidence="8">Catalyzes the reversible isomerization of glucose-6-phosphate to fructose-6-phosphate.</text>
</comment>
<comment type="catalytic activity">
    <reaction evidence="7 8 9">
        <text>alpha-D-glucose 6-phosphate = beta-D-fructose 6-phosphate</text>
        <dbReference type="Rhea" id="RHEA:11816"/>
        <dbReference type="ChEBI" id="CHEBI:57634"/>
        <dbReference type="ChEBI" id="CHEBI:58225"/>
        <dbReference type="EC" id="5.3.1.9"/>
    </reaction>
</comment>
<dbReference type="PRINTS" id="PR00662">
    <property type="entry name" value="G6PISOMERASE"/>
</dbReference>
<dbReference type="PANTHER" id="PTHR11469:SF1">
    <property type="entry name" value="GLUCOSE-6-PHOSPHATE ISOMERASE"/>
    <property type="match status" value="1"/>
</dbReference>
<comment type="caution">
    <text evidence="8">Lacks conserved residue(s) required for the propagation of feature annotation.</text>
</comment>
<dbReference type="HAMAP" id="MF_00473">
    <property type="entry name" value="G6P_isomerase"/>
    <property type="match status" value="1"/>
</dbReference>
<dbReference type="PROSITE" id="PS00174">
    <property type="entry name" value="P_GLUCOSE_ISOMERASE_2"/>
    <property type="match status" value="1"/>
</dbReference>
<dbReference type="InterPro" id="IPR018189">
    <property type="entry name" value="Phosphoglucose_isomerase_CS"/>
</dbReference>
<reference evidence="10 11" key="1">
    <citation type="journal article" date="2011" name="PLoS ONE">
        <title>Core proteome of the minimal cell: comparative proteomics of three mollicute species.</title>
        <authorList>
            <person name="Fisunov G.Y."/>
            <person name="Alexeev D.G."/>
            <person name="Bazaleev N.A."/>
            <person name="Ladygina V.G."/>
            <person name="Galyamina M.A."/>
            <person name="Kondratov I.G."/>
            <person name="Zhukova N.A."/>
            <person name="Serebryakova M.V."/>
            <person name="Demina I.A."/>
            <person name="Govorun V.M."/>
        </authorList>
    </citation>
    <scope>NUCLEOTIDE SEQUENCE [LARGE SCALE GENOMIC DNA]</scope>
    <source>
        <strain evidence="10 11">S6</strain>
    </source>
</reference>
<dbReference type="KEGG" id="mgz:GCW_03575"/>
<evidence type="ECO:0000256" key="7">
    <source>
        <dbReference type="ARBA" id="ARBA00029321"/>
    </source>
</evidence>
<dbReference type="InterPro" id="IPR001672">
    <property type="entry name" value="G6P_Isomerase"/>
</dbReference>
<dbReference type="Pfam" id="PF00342">
    <property type="entry name" value="PGI"/>
    <property type="match status" value="1"/>
</dbReference>
<dbReference type="NCBIfam" id="NF010697">
    <property type="entry name" value="PRK14097.1"/>
    <property type="match status" value="1"/>
</dbReference>